<dbReference type="Pfam" id="PF13834">
    <property type="entry name" value="DUF4193"/>
    <property type="match status" value="1"/>
</dbReference>
<organism evidence="1 3">
    <name type="scientific">Kocuria flava</name>
    <dbReference type="NCBI Taxonomy" id="446860"/>
    <lineage>
        <taxon>Bacteria</taxon>
        <taxon>Bacillati</taxon>
        <taxon>Actinomycetota</taxon>
        <taxon>Actinomycetes</taxon>
        <taxon>Micrococcales</taxon>
        <taxon>Micrococcaceae</taxon>
        <taxon>Kocuria</taxon>
    </lineage>
</organism>
<evidence type="ECO:0000313" key="4">
    <source>
        <dbReference type="Proteomes" id="UP000321155"/>
    </source>
</evidence>
<reference evidence="2 4" key="2">
    <citation type="submission" date="2019-07" db="EMBL/GenBank/DDBJ databases">
        <title>Whole genome shotgun sequence of Kocuria flava NBRC 107626.</title>
        <authorList>
            <person name="Hosoyama A."/>
            <person name="Uohara A."/>
            <person name="Ohji S."/>
            <person name="Ichikawa N."/>
        </authorList>
    </citation>
    <scope>NUCLEOTIDE SEQUENCE [LARGE SCALE GENOMIC DNA]</scope>
    <source>
        <strain evidence="2 4">NBRC 107626</strain>
    </source>
</reference>
<dbReference type="RefSeq" id="WP_058858386.1">
    <property type="nucleotide sequence ID" value="NZ_BJZR01000038.1"/>
</dbReference>
<protein>
    <submittedName>
        <fullName evidence="1">dUTPase</fullName>
    </submittedName>
</protein>
<proteinExistence type="predicted"/>
<sequence length="100" mass="11193">MATDYDAPRTAPEDEPVRESLEEIRAQRNATAQTPILEDDDDTAESIDLPDADLIEENLTIQVIPERENEFVCASCFLVHHRSQLAREGPGAKYCTDCDT</sequence>
<dbReference type="Proteomes" id="UP000321155">
    <property type="component" value="Unassembled WGS sequence"/>
</dbReference>
<dbReference type="InterPro" id="IPR025242">
    <property type="entry name" value="DUF4193"/>
</dbReference>
<evidence type="ECO:0000313" key="3">
    <source>
        <dbReference type="Proteomes" id="UP000057181"/>
    </source>
</evidence>
<dbReference type="KEGG" id="kfv:AS188_07835"/>
<dbReference type="EMBL" id="CP013254">
    <property type="protein sequence ID" value="ALU39675.1"/>
    <property type="molecule type" value="Genomic_DNA"/>
</dbReference>
<evidence type="ECO:0000313" key="1">
    <source>
        <dbReference type="EMBL" id="ALU39675.1"/>
    </source>
</evidence>
<accession>A0A0U3G9A2</accession>
<reference evidence="1 3" key="1">
    <citation type="submission" date="2015-11" db="EMBL/GenBank/DDBJ databases">
        <title>Complete Genome Sequence of Kocuria flava strain HO-9041.</title>
        <authorList>
            <person name="Zhou M."/>
            <person name="Dai J."/>
        </authorList>
    </citation>
    <scope>NUCLEOTIDE SEQUENCE [LARGE SCALE GENOMIC DNA]</scope>
    <source>
        <strain evidence="1 3">HO-9041</strain>
    </source>
</reference>
<dbReference type="EMBL" id="BJZR01000038">
    <property type="protein sequence ID" value="GEO92306.1"/>
    <property type="molecule type" value="Genomic_DNA"/>
</dbReference>
<dbReference type="STRING" id="446860.AS188_07835"/>
<keyword evidence="4" id="KW-1185">Reference proteome</keyword>
<evidence type="ECO:0000313" key="2">
    <source>
        <dbReference type="EMBL" id="GEO92306.1"/>
    </source>
</evidence>
<dbReference type="AlphaFoldDB" id="A0A0U3G9A2"/>
<gene>
    <name evidence="1" type="ORF">AS188_07835</name>
    <name evidence="2" type="ORF">KFL01_16120</name>
</gene>
<dbReference type="Proteomes" id="UP000057181">
    <property type="component" value="Chromosome"/>
</dbReference>
<name>A0A0U3G9A2_9MICC</name>
<dbReference type="OrthoDB" id="4732434at2"/>